<dbReference type="InterPro" id="IPR021122">
    <property type="entry name" value="RNA_ligase_dom_REL/Rnl2"/>
</dbReference>
<name>A0A6N3V4U4_BACOV</name>
<dbReference type="InterPro" id="IPR052732">
    <property type="entry name" value="Cell-binding_unc_protein"/>
</dbReference>
<dbReference type="Gene3D" id="3.30.470.30">
    <property type="entry name" value="DNA ligase/mRNA capping enzyme"/>
    <property type="match status" value="1"/>
</dbReference>
<organism evidence="2 3">
    <name type="scientific">Bacteroides ovatus</name>
    <dbReference type="NCBI Taxonomy" id="28116"/>
    <lineage>
        <taxon>Bacteria</taxon>
        <taxon>Pseudomonadati</taxon>
        <taxon>Bacteroidota</taxon>
        <taxon>Bacteroidia</taxon>
        <taxon>Bacteroidales</taxon>
        <taxon>Bacteroidaceae</taxon>
        <taxon>Bacteroides</taxon>
    </lineage>
</organism>
<dbReference type="SUPFAM" id="SSF56091">
    <property type="entry name" value="DNA ligase/mRNA capping enzyme, catalytic domain"/>
    <property type="match status" value="1"/>
</dbReference>
<gene>
    <name evidence="2" type="ORF">F3F51_19995</name>
</gene>
<dbReference type="PANTHER" id="PTHR43883:SF1">
    <property type="entry name" value="GLUCONOKINASE"/>
    <property type="match status" value="1"/>
</dbReference>
<dbReference type="PANTHER" id="PTHR43883">
    <property type="entry name" value="SLR0207 PROTEIN"/>
    <property type="match status" value="1"/>
</dbReference>
<sequence length="236" mass="27986">MISEKYGRTYHYPFSPGTTSDDRINHTYWEDIQRIRTLVHTEKLDGENNCLSQWGVFARSHAAAPTTSPWTRQLRERWELIKNDLGDIEIFGENLYAVHSIEYQRLETHFYVFAVRCMDQWLSWEEVKFYAALFDFPTVPELKIESVSGLTPELLKQEIIRMSQEPAIFGSCEPWTKEVCTREGVVSRNVGEYLVSEFAHNVFKYVRKGHVKTDEHWTRNWKRAPLVWEFNNEKEE</sequence>
<dbReference type="AlphaFoldDB" id="A0A6N3V4U4"/>
<accession>A0A6N3V4U4</accession>
<proteinExistence type="predicted"/>
<comment type="caution">
    <text evidence="2">The sequence shown here is derived from an EMBL/GenBank/DDBJ whole genome shotgun (WGS) entry which is preliminary data.</text>
</comment>
<dbReference type="EMBL" id="VWLX01000017">
    <property type="protein sequence ID" value="KAA3801758.1"/>
    <property type="molecule type" value="Genomic_DNA"/>
</dbReference>
<feature type="domain" description="RNA ligase" evidence="1">
    <location>
        <begin position="37"/>
        <end position="206"/>
    </location>
</feature>
<keyword evidence="2" id="KW-0436">Ligase</keyword>
<reference evidence="2 3" key="1">
    <citation type="journal article" date="2019" name="Nat. Med.">
        <title>A library of human gut bacterial isolates paired with longitudinal multiomics data enables mechanistic microbiome research.</title>
        <authorList>
            <person name="Poyet M."/>
            <person name="Groussin M."/>
            <person name="Gibbons S.M."/>
            <person name="Avila-Pacheco J."/>
            <person name="Jiang X."/>
            <person name="Kearney S.M."/>
            <person name="Perrotta A.R."/>
            <person name="Berdy B."/>
            <person name="Zhao S."/>
            <person name="Lieberman T.D."/>
            <person name="Swanson P.K."/>
            <person name="Smith M."/>
            <person name="Roesemann S."/>
            <person name="Alexander J.E."/>
            <person name="Rich S.A."/>
            <person name="Livny J."/>
            <person name="Vlamakis H."/>
            <person name="Clish C."/>
            <person name="Bullock K."/>
            <person name="Deik A."/>
            <person name="Scott J."/>
            <person name="Pierce K.A."/>
            <person name="Xavier R.J."/>
            <person name="Alm E.J."/>
        </authorList>
    </citation>
    <scope>NUCLEOTIDE SEQUENCE [LARGE SCALE GENOMIC DNA]</scope>
    <source>
        <strain evidence="2 3">BIOML-A183</strain>
    </source>
</reference>
<dbReference type="Pfam" id="PF09414">
    <property type="entry name" value="RNA_ligase"/>
    <property type="match status" value="1"/>
</dbReference>
<protein>
    <submittedName>
        <fullName evidence="2">2'-5' RNA ligase</fullName>
    </submittedName>
</protein>
<dbReference type="Proteomes" id="UP000460135">
    <property type="component" value="Unassembled WGS sequence"/>
</dbReference>
<evidence type="ECO:0000259" key="1">
    <source>
        <dbReference type="Pfam" id="PF09414"/>
    </source>
</evidence>
<evidence type="ECO:0000313" key="3">
    <source>
        <dbReference type="Proteomes" id="UP000460135"/>
    </source>
</evidence>
<dbReference type="GO" id="GO:0016874">
    <property type="term" value="F:ligase activity"/>
    <property type="evidence" value="ECO:0007669"/>
    <property type="project" value="UniProtKB-KW"/>
</dbReference>
<dbReference type="RefSeq" id="WP_149939109.1">
    <property type="nucleotide sequence ID" value="NZ_JADNJA010000050.1"/>
</dbReference>
<evidence type="ECO:0000313" key="2">
    <source>
        <dbReference type="EMBL" id="KAA3801758.1"/>
    </source>
</evidence>